<sequence>MSSCHATPVTTFPCGRCGMYGQHAPLTAPSAPELGGAQLTKLRKMYTVTSARMSGELKLLADALATTSHDVQPCNEWFVKGDRRRSTSRRGQVKKLLNEVDDCIRATVAARAGGIRDAYLFHYRFVNI</sequence>
<proteinExistence type="predicted"/>
<dbReference type="AlphaFoldDB" id="A0A4C1Z0A5"/>
<protein>
    <submittedName>
        <fullName evidence="1">Uncharacterized protein</fullName>
    </submittedName>
</protein>
<gene>
    <name evidence="1" type="ORF">EVAR_62674_1</name>
</gene>
<dbReference type="EMBL" id="BGZK01001528">
    <property type="protein sequence ID" value="GBP81758.1"/>
    <property type="molecule type" value="Genomic_DNA"/>
</dbReference>
<comment type="caution">
    <text evidence="1">The sequence shown here is derived from an EMBL/GenBank/DDBJ whole genome shotgun (WGS) entry which is preliminary data.</text>
</comment>
<dbReference type="Proteomes" id="UP000299102">
    <property type="component" value="Unassembled WGS sequence"/>
</dbReference>
<organism evidence="1 2">
    <name type="scientific">Eumeta variegata</name>
    <name type="common">Bagworm moth</name>
    <name type="synonym">Eumeta japonica</name>
    <dbReference type="NCBI Taxonomy" id="151549"/>
    <lineage>
        <taxon>Eukaryota</taxon>
        <taxon>Metazoa</taxon>
        <taxon>Ecdysozoa</taxon>
        <taxon>Arthropoda</taxon>
        <taxon>Hexapoda</taxon>
        <taxon>Insecta</taxon>
        <taxon>Pterygota</taxon>
        <taxon>Neoptera</taxon>
        <taxon>Endopterygota</taxon>
        <taxon>Lepidoptera</taxon>
        <taxon>Glossata</taxon>
        <taxon>Ditrysia</taxon>
        <taxon>Tineoidea</taxon>
        <taxon>Psychidae</taxon>
        <taxon>Oiketicinae</taxon>
        <taxon>Eumeta</taxon>
    </lineage>
</organism>
<name>A0A4C1Z0A5_EUMVA</name>
<evidence type="ECO:0000313" key="2">
    <source>
        <dbReference type="Proteomes" id="UP000299102"/>
    </source>
</evidence>
<evidence type="ECO:0000313" key="1">
    <source>
        <dbReference type="EMBL" id="GBP81758.1"/>
    </source>
</evidence>
<reference evidence="1 2" key="1">
    <citation type="journal article" date="2019" name="Commun. Biol.">
        <title>The bagworm genome reveals a unique fibroin gene that provides high tensile strength.</title>
        <authorList>
            <person name="Kono N."/>
            <person name="Nakamura H."/>
            <person name="Ohtoshi R."/>
            <person name="Tomita M."/>
            <person name="Numata K."/>
            <person name="Arakawa K."/>
        </authorList>
    </citation>
    <scope>NUCLEOTIDE SEQUENCE [LARGE SCALE GENOMIC DNA]</scope>
</reference>
<accession>A0A4C1Z0A5</accession>
<keyword evidence="2" id="KW-1185">Reference proteome</keyword>